<dbReference type="PROSITE" id="PS51257">
    <property type="entry name" value="PROKAR_LIPOPROTEIN"/>
    <property type="match status" value="1"/>
</dbReference>
<name>A0ABW1PNR2_9FLAO</name>
<sequence>MKKNAIFAFIVGGLFFATSCSSDDDSNPSTTNPSANDVINTVSSGTWRITSYLDSGQDETADFAGYNFTFGASNVLNATNGTNNYSGIWSVTNDDDSADDLDFDILFSSPAPASFQDLSDDWDVVERTSTKVRLRDVSGGNGDTDYLTFEKN</sequence>
<comment type="caution">
    <text evidence="2">The sequence shown here is derived from an EMBL/GenBank/DDBJ whole genome shotgun (WGS) entry which is preliminary data.</text>
</comment>
<protein>
    <recommendedName>
        <fullName evidence="4">Lipocalin-like domain-containing protein</fullName>
    </recommendedName>
</protein>
<reference evidence="3" key="1">
    <citation type="journal article" date="2019" name="Int. J. Syst. Evol. Microbiol.">
        <title>The Global Catalogue of Microorganisms (GCM) 10K type strain sequencing project: providing services to taxonomists for standard genome sequencing and annotation.</title>
        <authorList>
            <consortium name="The Broad Institute Genomics Platform"/>
            <consortium name="The Broad Institute Genome Sequencing Center for Infectious Disease"/>
            <person name="Wu L."/>
            <person name="Ma J."/>
        </authorList>
    </citation>
    <scope>NUCLEOTIDE SEQUENCE [LARGE SCALE GENOMIC DNA]</scope>
    <source>
        <strain evidence="3">CCUG 49679</strain>
    </source>
</reference>
<feature type="chain" id="PRO_5045692909" description="Lipocalin-like domain-containing protein" evidence="1">
    <location>
        <begin position="23"/>
        <end position="152"/>
    </location>
</feature>
<evidence type="ECO:0000313" key="2">
    <source>
        <dbReference type="EMBL" id="MFC6096693.1"/>
    </source>
</evidence>
<keyword evidence="1" id="KW-0732">Signal</keyword>
<dbReference type="Proteomes" id="UP001596287">
    <property type="component" value="Unassembled WGS sequence"/>
</dbReference>
<evidence type="ECO:0000313" key="3">
    <source>
        <dbReference type="Proteomes" id="UP001596287"/>
    </source>
</evidence>
<accession>A0ABW1PNR2</accession>
<dbReference type="EMBL" id="JBHSQB010000007">
    <property type="protein sequence ID" value="MFC6096693.1"/>
    <property type="molecule type" value="Genomic_DNA"/>
</dbReference>
<gene>
    <name evidence="2" type="ORF">ACFPVY_08535</name>
</gene>
<feature type="signal peptide" evidence="1">
    <location>
        <begin position="1"/>
        <end position="22"/>
    </location>
</feature>
<proteinExistence type="predicted"/>
<dbReference type="RefSeq" id="WP_379791554.1">
    <property type="nucleotide sequence ID" value="NZ_JBHSQB010000007.1"/>
</dbReference>
<evidence type="ECO:0008006" key="4">
    <source>
        <dbReference type="Google" id="ProtNLM"/>
    </source>
</evidence>
<keyword evidence="3" id="KW-1185">Reference proteome</keyword>
<evidence type="ECO:0000256" key="1">
    <source>
        <dbReference type="SAM" id="SignalP"/>
    </source>
</evidence>
<organism evidence="2 3">
    <name type="scientific">Flavobacterium qiangtangense</name>
    <dbReference type="NCBI Taxonomy" id="1442595"/>
    <lineage>
        <taxon>Bacteria</taxon>
        <taxon>Pseudomonadati</taxon>
        <taxon>Bacteroidota</taxon>
        <taxon>Flavobacteriia</taxon>
        <taxon>Flavobacteriales</taxon>
        <taxon>Flavobacteriaceae</taxon>
        <taxon>Flavobacterium</taxon>
    </lineage>
</organism>